<evidence type="ECO:0008006" key="9">
    <source>
        <dbReference type="Google" id="ProtNLM"/>
    </source>
</evidence>
<feature type="transmembrane region" description="Helical" evidence="6">
    <location>
        <begin position="340"/>
        <end position="362"/>
    </location>
</feature>
<organism evidence="7 8">
    <name type="scientific">Litorimonas cladophorae</name>
    <dbReference type="NCBI Taxonomy" id="1220491"/>
    <lineage>
        <taxon>Bacteria</taxon>
        <taxon>Pseudomonadati</taxon>
        <taxon>Pseudomonadota</taxon>
        <taxon>Alphaproteobacteria</taxon>
        <taxon>Maricaulales</taxon>
        <taxon>Robiginitomaculaceae</taxon>
    </lineage>
</organism>
<evidence type="ECO:0000256" key="6">
    <source>
        <dbReference type="SAM" id="Phobius"/>
    </source>
</evidence>
<keyword evidence="4 6" id="KW-1133">Transmembrane helix</keyword>
<protein>
    <recommendedName>
        <fullName evidence="9">Lipopolysaccharide export system permease protein LptF</fullName>
    </recommendedName>
</protein>
<evidence type="ECO:0000256" key="4">
    <source>
        <dbReference type="ARBA" id="ARBA00022989"/>
    </source>
</evidence>
<evidence type="ECO:0000313" key="8">
    <source>
        <dbReference type="Proteomes" id="UP000600865"/>
    </source>
</evidence>
<sequence length="404" mass="43527">MGRLNRYILKNAALSIGGLVIFACCVLLLERLLRIFEIVTVSSDPGVDASRMVVNLLPYYLGIAVPIALLLGTIITVDKLSKSSELTAALGAGVSLFHMTKPFILISIFLAGITMFVEGYLQPIGRYQYRATEYKVRQTSATAALREGTFTTVGSRTFFAGTEGSDGATGPIFIHEEVDQNSDGSGGGTGYRITTANIGKISVIDNSPVLNLAESRGFYVIDGTMSGQLSVQETAITGVVEVKKYQARGDDEREMTSGELFANRKGNVTQVIDKNTNNATLHLRLSKAALLLILPFIAVPFGLNYGRNPSSAGIFVGIVFLVSLQKALEFGQSLGAAGKIPPWLGIWGIIFAVSIFAAIIFWKSAYKMGQPPLTAFSQWVGYIKGEILSGIQSILRRKQATPHV</sequence>
<dbReference type="AlphaFoldDB" id="A0A918KEI9"/>
<reference evidence="7 8" key="1">
    <citation type="journal article" date="2014" name="Int. J. Syst. Evol. Microbiol.">
        <title>Complete genome sequence of Corynebacterium casei LMG S-19264T (=DSM 44701T), isolated from a smear-ripened cheese.</title>
        <authorList>
            <consortium name="US DOE Joint Genome Institute (JGI-PGF)"/>
            <person name="Walter F."/>
            <person name="Albersmeier A."/>
            <person name="Kalinowski J."/>
            <person name="Ruckert C."/>
        </authorList>
    </citation>
    <scope>NUCLEOTIDE SEQUENCE [LARGE SCALE GENOMIC DNA]</scope>
    <source>
        <strain evidence="7 8">KCTC 23968</strain>
    </source>
</reference>
<keyword evidence="3 6" id="KW-0812">Transmembrane</keyword>
<dbReference type="EMBL" id="BMYV01000001">
    <property type="protein sequence ID" value="GGX60272.1"/>
    <property type="molecule type" value="Genomic_DNA"/>
</dbReference>
<keyword evidence="2" id="KW-1003">Cell membrane</keyword>
<dbReference type="RefSeq" id="WP_189581492.1">
    <property type="nucleotide sequence ID" value="NZ_BMYV01000001.1"/>
</dbReference>
<feature type="transmembrane region" description="Helical" evidence="6">
    <location>
        <begin position="288"/>
        <end position="305"/>
    </location>
</feature>
<evidence type="ECO:0000256" key="3">
    <source>
        <dbReference type="ARBA" id="ARBA00022692"/>
    </source>
</evidence>
<dbReference type="PANTHER" id="PTHR33529">
    <property type="entry name" value="SLR0882 PROTEIN-RELATED"/>
    <property type="match status" value="1"/>
</dbReference>
<keyword evidence="8" id="KW-1185">Reference proteome</keyword>
<feature type="transmembrane region" description="Helical" evidence="6">
    <location>
        <begin position="12"/>
        <end position="29"/>
    </location>
</feature>
<dbReference type="InterPro" id="IPR005495">
    <property type="entry name" value="LptG/LptF_permease"/>
</dbReference>
<accession>A0A918KEI9</accession>
<dbReference type="PANTHER" id="PTHR33529:SF6">
    <property type="entry name" value="YJGP_YJGQ FAMILY PERMEASE"/>
    <property type="match status" value="1"/>
</dbReference>
<dbReference type="Proteomes" id="UP000600865">
    <property type="component" value="Unassembled WGS sequence"/>
</dbReference>
<evidence type="ECO:0000256" key="2">
    <source>
        <dbReference type="ARBA" id="ARBA00022475"/>
    </source>
</evidence>
<comment type="caution">
    <text evidence="7">The sequence shown here is derived from an EMBL/GenBank/DDBJ whole genome shotgun (WGS) entry which is preliminary data.</text>
</comment>
<dbReference type="GO" id="GO:0043190">
    <property type="term" value="C:ATP-binding cassette (ABC) transporter complex"/>
    <property type="evidence" value="ECO:0007669"/>
    <property type="project" value="TreeGrafter"/>
</dbReference>
<name>A0A918KEI9_9PROT</name>
<feature type="transmembrane region" description="Helical" evidence="6">
    <location>
        <begin position="59"/>
        <end position="77"/>
    </location>
</feature>
<dbReference type="GO" id="GO:0015920">
    <property type="term" value="P:lipopolysaccharide transport"/>
    <property type="evidence" value="ECO:0007669"/>
    <property type="project" value="TreeGrafter"/>
</dbReference>
<evidence type="ECO:0000256" key="1">
    <source>
        <dbReference type="ARBA" id="ARBA00004651"/>
    </source>
</evidence>
<dbReference type="PROSITE" id="PS51257">
    <property type="entry name" value="PROKAR_LIPOPROTEIN"/>
    <property type="match status" value="1"/>
</dbReference>
<dbReference type="Pfam" id="PF03739">
    <property type="entry name" value="LptF_LptG"/>
    <property type="match status" value="1"/>
</dbReference>
<evidence type="ECO:0000256" key="5">
    <source>
        <dbReference type="ARBA" id="ARBA00023136"/>
    </source>
</evidence>
<gene>
    <name evidence="7" type="ORF">GCM10011309_07640</name>
</gene>
<evidence type="ECO:0000313" key="7">
    <source>
        <dbReference type="EMBL" id="GGX60272.1"/>
    </source>
</evidence>
<comment type="subcellular location">
    <subcellularLocation>
        <location evidence="1">Cell membrane</location>
        <topology evidence="1">Multi-pass membrane protein</topology>
    </subcellularLocation>
</comment>
<keyword evidence="5 6" id="KW-0472">Membrane</keyword>
<feature type="transmembrane region" description="Helical" evidence="6">
    <location>
        <begin position="103"/>
        <end position="121"/>
    </location>
</feature>
<proteinExistence type="predicted"/>